<evidence type="ECO:0000313" key="3">
    <source>
        <dbReference type="EMBL" id="ABZ75871.1"/>
    </source>
</evidence>
<protein>
    <submittedName>
        <fullName evidence="3">Uncharacterized protein</fullName>
    </submittedName>
</protein>
<accession>B0TKR9</accession>
<dbReference type="AlphaFoldDB" id="B0TKR9"/>
<dbReference type="STRING" id="458817.Shal_1303"/>
<feature type="transmembrane region" description="Helical" evidence="2">
    <location>
        <begin position="77"/>
        <end position="100"/>
    </location>
</feature>
<reference evidence="3" key="1">
    <citation type="submission" date="2008-01" db="EMBL/GenBank/DDBJ databases">
        <title>Complete sequence of Shewanella halifaxensis HAW-EB4.</title>
        <authorList>
            <consortium name="US DOE Joint Genome Institute"/>
            <person name="Copeland A."/>
            <person name="Lucas S."/>
            <person name="Lapidus A."/>
            <person name="Glavina del Rio T."/>
            <person name="Dalin E."/>
            <person name="Tice H."/>
            <person name="Bruce D."/>
            <person name="Goodwin L."/>
            <person name="Pitluck S."/>
            <person name="Sims D."/>
            <person name="Brettin T."/>
            <person name="Detter J.C."/>
            <person name="Han C."/>
            <person name="Kuske C.R."/>
            <person name="Schmutz J."/>
            <person name="Larimer F."/>
            <person name="Land M."/>
            <person name="Hauser L."/>
            <person name="Kyrpides N."/>
            <person name="Kim E."/>
            <person name="Zhao J.-S."/>
            <person name="Richardson P."/>
        </authorList>
    </citation>
    <scope>NUCLEOTIDE SEQUENCE [LARGE SCALE GENOMIC DNA]</scope>
    <source>
        <strain evidence="3">HAW-EB4</strain>
    </source>
</reference>
<dbReference type="KEGG" id="shl:Shal_1303"/>
<keyword evidence="2" id="KW-0812">Transmembrane</keyword>
<dbReference type="EMBL" id="CP000931">
    <property type="protein sequence ID" value="ABZ75871.1"/>
    <property type="molecule type" value="Genomic_DNA"/>
</dbReference>
<keyword evidence="1" id="KW-0175">Coiled coil</keyword>
<keyword evidence="4" id="KW-1185">Reference proteome</keyword>
<dbReference type="eggNOG" id="ENOG502ZG5B">
    <property type="taxonomic scope" value="Bacteria"/>
</dbReference>
<proteinExistence type="predicted"/>
<feature type="transmembrane region" description="Helical" evidence="2">
    <location>
        <begin position="46"/>
        <end position="65"/>
    </location>
</feature>
<evidence type="ECO:0000256" key="2">
    <source>
        <dbReference type="SAM" id="Phobius"/>
    </source>
</evidence>
<feature type="coiled-coil region" evidence="1">
    <location>
        <begin position="107"/>
        <end position="134"/>
    </location>
</feature>
<sequence>MIIIGVSILYWYLKRRFPADDTLDTSFPFYFTHFEPKDGLELQTPFWASIFIPIILFICTGIFAWSGSTPDLSAQGFITFLLISQLPIGLLALAIPLAVLTGRIHGTKQTALQIEKANVQIENTEKQILETQQKNKTDLYLAHYKHFSEHLVALEAKWKNTVNGSK</sequence>
<gene>
    <name evidence="3" type="ordered locus">Shal_1303</name>
</gene>
<organism evidence="3 4">
    <name type="scientific">Shewanella halifaxensis (strain HAW-EB4)</name>
    <dbReference type="NCBI Taxonomy" id="458817"/>
    <lineage>
        <taxon>Bacteria</taxon>
        <taxon>Pseudomonadati</taxon>
        <taxon>Pseudomonadota</taxon>
        <taxon>Gammaproteobacteria</taxon>
        <taxon>Alteromonadales</taxon>
        <taxon>Shewanellaceae</taxon>
        <taxon>Shewanella</taxon>
    </lineage>
</organism>
<dbReference type="HOGENOM" id="CLU_1601577_0_0_6"/>
<name>B0TKR9_SHEHH</name>
<keyword evidence="2" id="KW-0472">Membrane</keyword>
<dbReference type="Proteomes" id="UP000001317">
    <property type="component" value="Chromosome"/>
</dbReference>
<keyword evidence="2" id="KW-1133">Transmembrane helix</keyword>
<evidence type="ECO:0000256" key="1">
    <source>
        <dbReference type="SAM" id="Coils"/>
    </source>
</evidence>
<evidence type="ECO:0000313" key="4">
    <source>
        <dbReference type="Proteomes" id="UP000001317"/>
    </source>
</evidence>